<feature type="domain" description="Peptide methionine sulphoxide reductase MsrA" evidence="6">
    <location>
        <begin position="45"/>
        <end position="197"/>
    </location>
</feature>
<evidence type="ECO:0000256" key="3">
    <source>
        <dbReference type="ARBA" id="ARBA00047806"/>
    </source>
</evidence>
<dbReference type="PANTHER" id="PTHR42799:SF2">
    <property type="entry name" value="MITOCHONDRIAL PEPTIDE METHIONINE SULFOXIDE REDUCTASE"/>
    <property type="match status" value="1"/>
</dbReference>
<reference evidence="7 8" key="1">
    <citation type="submission" date="2022-05" db="EMBL/GenBank/DDBJ databases">
        <authorList>
            <person name="Park J.-S."/>
        </authorList>
    </citation>
    <scope>NUCLEOTIDE SEQUENCE [LARGE SCALE GENOMIC DNA]</scope>
    <source>
        <strain evidence="7 8">2012CJ34-2</strain>
    </source>
</reference>
<keyword evidence="8" id="KW-1185">Reference proteome</keyword>
<evidence type="ECO:0000256" key="4">
    <source>
        <dbReference type="ARBA" id="ARBA00048782"/>
    </source>
</evidence>
<dbReference type="SUPFAM" id="SSF55068">
    <property type="entry name" value="Peptide methionine sulfoxide reductase"/>
    <property type="match status" value="1"/>
</dbReference>
<evidence type="ECO:0000256" key="5">
    <source>
        <dbReference type="HAMAP-Rule" id="MF_01401"/>
    </source>
</evidence>
<dbReference type="InterPro" id="IPR036509">
    <property type="entry name" value="Met_Sox_Rdtase_MsrA_sf"/>
</dbReference>
<organism evidence="7 8">
    <name type="scientific">Parendozoicomonas callyspongiae</name>
    <dbReference type="NCBI Taxonomy" id="2942213"/>
    <lineage>
        <taxon>Bacteria</taxon>
        <taxon>Pseudomonadati</taxon>
        <taxon>Pseudomonadota</taxon>
        <taxon>Gammaproteobacteria</taxon>
        <taxon>Oceanospirillales</taxon>
        <taxon>Endozoicomonadaceae</taxon>
        <taxon>Parendozoicomonas</taxon>
    </lineage>
</organism>
<evidence type="ECO:0000313" key="7">
    <source>
        <dbReference type="EMBL" id="MCL6271860.1"/>
    </source>
</evidence>
<dbReference type="Proteomes" id="UP001203338">
    <property type="component" value="Unassembled WGS sequence"/>
</dbReference>
<evidence type="ECO:0000259" key="6">
    <source>
        <dbReference type="Pfam" id="PF01625"/>
    </source>
</evidence>
<accession>A0ABT0PKF5</accession>
<comment type="catalytic activity">
    <reaction evidence="3 5">
        <text>L-methionyl-[protein] + [thioredoxin]-disulfide + H2O = L-methionyl-(S)-S-oxide-[protein] + [thioredoxin]-dithiol</text>
        <dbReference type="Rhea" id="RHEA:14217"/>
        <dbReference type="Rhea" id="RHEA-COMP:10698"/>
        <dbReference type="Rhea" id="RHEA-COMP:10700"/>
        <dbReference type="Rhea" id="RHEA-COMP:12313"/>
        <dbReference type="Rhea" id="RHEA-COMP:12315"/>
        <dbReference type="ChEBI" id="CHEBI:15377"/>
        <dbReference type="ChEBI" id="CHEBI:16044"/>
        <dbReference type="ChEBI" id="CHEBI:29950"/>
        <dbReference type="ChEBI" id="CHEBI:44120"/>
        <dbReference type="ChEBI" id="CHEBI:50058"/>
        <dbReference type="EC" id="1.8.4.11"/>
    </reaction>
</comment>
<dbReference type="Gene3D" id="3.30.1060.10">
    <property type="entry name" value="Peptide methionine sulphoxide reductase MsrA"/>
    <property type="match status" value="1"/>
</dbReference>
<keyword evidence="2 5" id="KW-0560">Oxidoreductase</keyword>
<gene>
    <name evidence="5 7" type="primary">msrA</name>
    <name evidence="7" type="ORF">M3P05_18235</name>
</gene>
<evidence type="ECO:0000256" key="2">
    <source>
        <dbReference type="ARBA" id="ARBA00023002"/>
    </source>
</evidence>
<dbReference type="RefSeq" id="WP_249701524.1">
    <property type="nucleotide sequence ID" value="NZ_JAMFLX010000035.1"/>
</dbReference>
<comment type="caution">
    <text evidence="7">The sequence shown here is derived from an EMBL/GenBank/DDBJ whole genome shotgun (WGS) entry which is preliminary data.</text>
</comment>
<dbReference type="Pfam" id="PF01625">
    <property type="entry name" value="PMSR"/>
    <property type="match status" value="1"/>
</dbReference>
<sequence length="209" mass="23084">MAGLTYLIGEDDALAGSSEPMAVTEPHVIFQRSLTSPVPENMEAITLGMGCFWGAERLFWQAEGVWLTMVGYAGGFTVNPSYHQVCTGETGHAEVVRIIFDPEVMSLQQLLTLFWENHDPTQGMRQGNDIGTQYRSVIYTEKESQLSAVKATMELFQQGLAEHGLGKVTTEIKPLQGFYFAETYHQQYLARNPNGYCGLKGTGITCSLS</sequence>
<dbReference type="GO" id="GO:0008113">
    <property type="term" value="F:peptide-methionine (S)-S-oxide reductase activity"/>
    <property type="evidence" value="ECO:0007669"/>
    <property type="project" value="UniProtKB-EC"/>
</dbReference>
<feature type="active site" evidence="5">
    <location>
        <position position="51"/>
    </location>
</feature>
<name>A0ABT0PKF5_9GAMM</name>
<dbReference type="InterPro" id="IPR002569">
    <property type="entry name" value="Met_Sox_Rdtase_MsrA_dom"/>
</dbReference>
<dbReference type="HAMAP" id="MF_01401">
    <property type="entry name" value="MsrA"/>
    <property type="match status" value="1"/>
</dbReference>
<dbReference type="EMBL" id="JAMFLX010000035">
    <property type="protein sequence ID" value="MCL6271860.1"/>
    <property type="molecule type" value="Genomic_DNA"/>
</dbReference>
<comment type="function">
    <text evidence="5">Has an important function as a repair enzyme for proteins that have been inactivated by oxidation. Catalyzes the reversible oxidation-reduction of methionine sulfoxide in proteins to methionine.</text>
</comment>
<dbReference type="NCBIfam" id="TIGR00401">
    <property type="entry name" value="msrA"/>
    <property type="match status" value="1"/>
</dbReference>
<comment type="similarity">
    <text evidence="1 5">Belongs to the MsrA Met sulfoxide reductase family.</text>
</comment>
<evidence type="ECO:0000256" key="1">
    <source>
        <dbReference type="ARBA" id="ARBA00005591"/>
    </source>
</evidence>
<comment type="catalytic activity">
    <reaction evidence="4 5">
        <text>[thioredoxin]-disulfide + L-methionine + H2O = L-methionine (S)-S-oxide + [thioredoxin]-dithiol</text>
        <dbReference type="Rhea" id="RHEA:19993"/>
        <dbReference type="Rhea" id="RHEA-COMP:10698"/>
        <dbReference type="Rhea" id="RHEA-COMP:10700"/>
        <dbReference type="ChEBI" id="CHEBI:15377"/>
        <dbReference type="ChEBI" id="CHEBI:29950"/>
        <dbReference type="ChEBI" id="CHEBI:50058"/>
        <dbReference type="ChEBI" id="CHEBI:57844"/>
        <dbReference type="ChEBI" id="CHEBI:58772"/>
        <dbReference type="EC" id="1.8.4.11"/>
    </reaction>
</comment>
<proteinExistence type="inferred from homology"/>
<dbReference type="PANTHER" id="PTHR42799">
    <property type="entry name" value="MITOCHONDRIAL PEPTIDE METHIONINE SULFOXIDE REDUCTASE"/>
    <property type="match status" value="1"/>
</dbReference>
<dbReference type="InterPro" id="IPR050162">
    <property type="entry name" value="MsrA_MetSO_reductase"/>
</dbReference>
<protein>
    <recommendedName>
        <fullName evidence="5">Peptide methionine sulfoxide reductase MsrA</fullName>
        <shortName evidence="5">Protein-methionine-S-oxide reductase</shortName>
        <ecNumber evidence="5">1.8.4.11</ecNumber>
    </recommendedName>
    <alternativeName>
        <fullName evidence="5">Peptide-methionine (S)-S-oxide reductase</fullName>
        <shortName evidence="5">Peptide Met(O) reductase</shortName>
    </alternativeName>
</protein>
<dbReference type="EC" id="1.8.4.11" evidence="5"/>
<evidence type="ECO:0000313" key="8">
    <source>
        <dbReference type="Proteomes" id="UP001203338"/>
    </source>
</evidence>